<keyword evidence="2" id="KW-0812">Transmembrane</keyword>
<keyword evidence="2" id="KW-1133">Transmembrane helix</keyword>
<gene>
    <name evidence="3" type="ORF">LR394_13760</name>
</gene>
<feature type="transmembrane region" description="Helical" evidence="2">
    <location>
        <begin position="47"/>
        <end position="67"/>
    </location>
</feature>
<dbReference type="Proteomes" id="UP001138997">
    <property type="component" value="Unassembled WGS sequence"/>
</dbReference>
<sequence>MPDPNVLDRLRAANPYQELPAPDLRADALLHRIVSSRRSEKRYRPKLWRPAVAGLMAVALLLTVLHISAPAELPVIRTGDAHTALIAAAERAGDNEARTEYRVVAESSVVLHHANAGREYDVRLTYPVTTQVDDGGNHRSLSFGTMKLTPLTAADAQAFQADGSPEVDSGPDAPASPGNEQILPGFDENLIFEGDLEQMPTDPVALREAMLDWVADHGEWWTHLPGLAQRPQDPAAWLFREGTKILSNDYDLEPARRAGIYQMMAGLPGVRTVSGTDPAGREAIGLVITEKTGRYGTMEWQLYLNPKRDEVLAIQSVVKEPGSENFYLTAGTVYSSYVVKELS</sequence>
<keyword evidence="4" id="KW-1185">Reference proteome</keyword>
<evidence type="ECO:0000313" key="4">
    <source>
        <dbReference type="Proteomes" id="UP001138997"/>
    </source>
</evidence>
<dbReference type="EMBL" id="JAJOMB010000006">
    <property type="protein sequence ID" value="MCD5311972.1"/>
    <property type="molecule type" value="Genomic_DNA"/>
</dbReference>
<proteinExistence type="predicted"/>
<dbReference type="AlphaFoldDB" id="A0A9X1NB50"/>
<dbReference type="RefSeq" id="WP_231441715.1">
    <property type="nucleotide sequence ID" value="NZ_JAJOMB010000006.1"/>
</dbReference>
<reference evidence="3" key="1">
    <citation type="submission" date="2021-11" db="EMBL/GenBank/DDBJ databases">
        <title>Streptomyces corallinus and Kineosporia corallina sp. nov., two new coral-derived marine actinobacteria.</title>
        <authorList>
            <person name="Buangrab K."/>
            <person name="Sutthacheep M."/>
            <person name="Yeemin T."/>
            <person name="Harunari E."/>
            <person name="Igarashi Y."/>
            <person name="Sripreechasak P."/>
            <person name="Kanchanasin P."/>
            <person name="Tanasupawat S."/>
            <person name="Phongsopitanun W."/>
        </authorList>
    </citation>
    <scope>NUCLEOTIDE SEQUENCE</scope>
    <source>
        <strain evidence="3">JCM 31032</strain>
    </source>
</reference>
<protein>
    <submittedName>
        <fullName evidence="3">Uncharacterized protein</fullName>
    </submittedName>
</protein>
<organism evidence="3 4">
    <name type="scientific">Kineosporia babensis</name>
    <dbReference type="NCBI Taxonomy" id="499548"/>
    <lineage>
        <taxon>Bacteria</taxon>
        <taxon>Bacillati</taxon>
        <taxon>Actinomycetota</taxon>
        <taxon>Actinomycetes</taxon>
        <taxon>Kineosporiales</taxon>
        <taxon>Kineosporiaceae</taxon>
        <taxon>Kineosporia</taxon>
    </lineage>
</organism>
<comment type="caution">
    <text evidence="3">The sequence shown here is derived from an EMBL/GenBank/DDBJ whole genome shotgun (WGS) entry which is preliminary data.</text>
</comment>
<evidence type="ECO:0000256" key="1">
    <source>
        <dbReference type="SAM" id="MobiDB-lite"/>
    </source>
</evidence>
<evidence type="ECO:0000313" key="3">
    <source>
        <dbReference type="EMBL" id="MCD5311972.1"/>
    </source>
</evidence>
<evidence type="ECO:0000256" key="2">
    <source>
        <dbReference type="SAM" id="Phobius"/>
    </source>
</evidence>
<name>A0A9X1NB50_9ACTN</name>
<keyword evidence="2" id="KW-0472">Membrane</keyword>
<accession>A0A9X1NB50</accession>
<feature type="region of interest" description="Disordered" evidence="1">
    <location>
        <begin position="160"/>
        <end position="179"/>
    </location>
</feature>